<dbReference type="GO" id="GO:0030515">
    <property type="term" value="F:snoRNA binding"/>
    <property type="evidence" value="ECO:0007669"/>
    <property type="project" value="InterPro"/>
</dbReference>
<gene>
    <name evidence="2" type="ORF">SAPINGB_P000315</name>
</gene>
<dbReference type="Proteomes" id="UP000398389">
    <property type="component" value="Unassembled WGS sequence"/>
</dbReference>
<accession>A0A5E8AZM2</accession>
<dbReference type="InterPro" id="IPR013268">
    <property type="entry name" value="UTP16"/>
</dbReference>
<dbReference type="AlphaFoldDB" id="A0A5E8AZM2"/>
<dbReference type="EMBL" id="CABVLU010000001">
    <property type="protein sequence ID" value="VVT44134.1"/>
    <property type="molecule type" value="Genomic_DNA"/>
</dbReference>
<feature type="compositionally biased region" description="Basic and acidic residues" evidence="1">
    <location>
        <begin position="74"/>
        <end position="130"/>
    </location>
</feature>
<evidence type="ECO:0000313" key="3">
    <source>
        <dbReference type="Proteomes" id="UP000398389"/>
    </source>
</evidence>
<reference evidence="2 3" key="1">
    <citation type="submission" date="2019-09" db="EMBL/GenBank/DDBJ databases">
        <authorList>
            <person name="Brejova B."/>
        </authorList>
    </citation>
    <scope>NUCLEOTIDE SEQUENCE [LARGE SCALE GENOMIC DNA]</scope>
</reference>
<dbReference type="GO" id="GO:0006364">
    <property type="term" value="P:rRNA processing"/>
    <property type="evidence" value="ECO:0007669"/>
    <property type="project" value="InterPro"/>
</dbReference>
<feature type="region of interest" description="Disordered" evidence="1">
    <location>
        <begin position="166"/>
        <end position="194"/>
    </location>
</feature>
<dbReference type="RefSeq" id="XP_031850930.1">
    <property type="nucleotide sequence ID" value="XM_031995039.1"/>
</dbReference>
<sequence>MARLASRPSVSLINKPKKKIFGSDDEGDASILTGTKKQVEEEEEKKEESEEEDSDDEAPEEEGFSQAKNTLSRKQREQQELIIKQRLEEREQRRERDEQLRKQKEESKIRQSAKEAAHIEKLKAQEKQKEEEIKAETALLDASLLAEIDEQALVLPRGKKTTFNAATKSSSLKKNNKESFKETTSKLASKTRESTIKVVKKGPVNVAVLKKNRKSMMPPKAQIVDEMRNKWYTESQKTVERRVRR</sequence>
<dbReference type="GeneID" id="43579139"/>
<proteinExistence type="predicted"/>
<keyword evidence="3" id="KW-1185">Reference proteome</keyword>
<protein>
    <submittedName>
        <fullName evidence="2">Uncharacterized protein</fullName>
    </submittedName>
</protein>
<name>A0A5E8AZM2_9ASCO</name>
<organism evidence="2 3">
    <name type="scientific">Magnusiomyces paraingens</name>
    <dbReference type="NCBI Taxonomy" id="2606893"/>
    <lineage>
        <taxon>Eukaryota</taxon>
        <taxon>Fungi</taxon>
        <taxon>Dikarya</taxon>
        <taxon>Ascomycota</taxon>
        <taxon>Saccharomycotina</taxon>
        <taxon>Dipodascomycetes</taxon>
        <taxon>Dipodascales</taxon>
        <taxon>Dipodascaceae</taxon>
        <taxon>Magnusiomyces</taxon>
    </lineage>
</organism>
<feature type="compositionally biased region" description="Basic and acidic residues" evidence="1">
    <location>
        <begin position="175"/>
        <end position="194"/>
    </location>
</feature>
<evidence type="ECO:0000256" key="1">
    <source>
        <dbReference type="SAM" id="MobiDB-lite"/>
    </source>
</evidence>
<dbReference type="Pfam" id="PF08297">
    <property type="entry name" value="U3_snoRNA_assoc"/>
    <property type="match status" value="1"/>
</dbReference>
<feature type="region of interest" description="Disordered" evidence="1">
    <location>
        <begin position="1"/>
        <end position="130"/>
    </location>
</feature>
<feature type="compositionally biased region" description="Acidic residues" evidence="1">
    <location>
        <begin position="40"/>
        <end position="63"/>
    </location>
</feature>
<evidence type="ECO:0000313" key="2">
    <source>
        <dbReference type="EMBL" id="VVT44134.1"/>
    </source>
</evidence>